<organism evidence="11 12">
    <name type="scientific">Papaver somniferum</name>
    <name type="common">Opium poppy</name>
    <dbReference type="NCBI Taxonomy" id="3469"/>
    <lineage>
        <taxon>Eukaryota</taxon>
        <taxon>Viridiplantae</taxon>
        <taxon>Streptophyta</taxon>
        <taxon>Embryophyta</taxon>
        <taxon>Tracheophyta</taxon>
        <taxon>Spermatophyta</taxon>
        <taxon>Magnoliopsida</taxon>
        <taxon>Ranunculales</taxon>
        <taxon>Papaveraceae</taxon>
        <taxon>Papaveroideae</taxon>
        <taxon>Papaver</taxon>
    </lineage>
</organism>
<proteinExistence type="predicted"/>
<dbReference type="PANTHER" id="PTHR48006:SF34">
    <property type="entry name" value="OS08G0203700 PROTEIN"/>
    <property type="match status" value="1"/>
</dbReference>
<gene>
    <name evidence="11" type="ORF">C5167_011389</name>
</gene>
<dbReference type="PANTHER" id="PTHR48006">
    <property type="entry name" value="LEUCINE-RICH REPEAT-CONTAINING PROTEIN DDB_G0281931-RELATED"/>
    <property type="match status" value="1"/>
</dbReference>
<dbReference type="Gene3D" id="3.30.200.20">
    <property type="entry name" value="Phosphorylase Kinase, domain 1"/>
    <property type="match status" value="1"/>
</dbReference>
<dbReference type="EMBL" id="CM010720">
    <property type="protein sequence ID" value="RZC67696.1"/>
    <property type="molecule type" value="Genomic_DNA"/>
</dbReference>
<evidence type="ECO:0000256" key="1">
    <source>
        <dbReference type="ARBA" id="ARBA00012513"/>
    </source>
</evidence>
<keyword evidence="3" id="KW-0808">Transferase</keyword>
<keyword evidence="9" id="KW-0812">Transmembrane</keyword>
<dbReference type="OMA" id="ISIFRQW"/>
<keyword evidence="9" id="KW-1133">Transmembrane helix</keyword>
<dbReference type="InterPro" id="IPR021720">
    <property type="entry name" value="Malectin_dom"/>
</dbReference>
<dbReference type="GO" id="GO:0005886">
    <property type="term" value="C:plasma membrane"/>
    <property type="evidence" value="ECO:0007669"/>
    <property type="project" value="TreeGrafter"/>
</dbReference>
<evidence type="ECO:0000256" key="6">
    <source>
        <dbReference type="ARBA" id="ARBA00022840"/>
    </source>
</evidence>
<dbReference type="Gene3D" id="3.80.10.10">
    <property type="entry name" value="Ribonuclease Inhibitor"/>
    <property type="match status" value="2"/>
</dbReference>
<dbReference type="GO" id="GO:0004674">
    <property type="term" value="F:protein serine/threonine kinase activity"/>
    <property type="evidence" value="ECO:0007669"/>
    <property type="project" value="UniProtKB-EC"/>
</dbReference>
<keyword evidence="12" id="KW-1185">Reference proteome</keyword>
<dbReference type="FunFam" id="3.80.10.10:FF:001380">
    <property type="entry name" value="Os05g0256100 protein"/>
    <property type="match status" value="1"/>
</dbReference>
<dbReference type="InterPro" id="IPR051824">
    <property type="entry name" value="LRR_Rcpt-Like_S/T_Kinase"/>
</dbReference>
<evidence type="ECO:0000259" key="10">
    <source>
        <dbReference type="Pfam" id="PF11721"/>
    </source>
</evidence>
<dbReference type="Proteomes" id="UP000316621">
    <property type="component" value="Chromosome 6"/>
</dbReference>
<keyword evidence="5" id="KW-0547">Nucleotide-binding</keyword>
<dbReference type="SUPFAM" id="SSF56112">
    <property type="entry name" value="Protein kinase-like (PK-like)"/>
    <property type="match status" value="1"/>
</dbReference>
<evidence type="ECO:0000256" key="9">
    <source>
        <dbReference type="SAM" id="Phobius"/>
    </source>
</evidence>
<dbReference type="STRING" id="3469.A0A4Y7K4E1"/>
<accession>A0A4Y7K4E1</accession>
<evidence type="ECO:0000256" key="2">
    <source>
        <dbReference type="ARBA" id="ARBA00022553"/>
    </source>
</evidence>
<dbReference type="Pfam" id="PF00560">
    <property type="entry name" value="LRR_1"/>
    <property type="match status" value="3"/>
</dbReference>
<evidence type="ECO:0000256" key="8">
    <source>
        <dbReference type="SAM" id="MobiDB-lite"/>
    </source>
</evidence>
<evidence type="ECO:0000256" key="3">
    <source>
        <dbReference type="ARBA" id="ARBA00022679"/>
    </source>
</evidence>
<dbReference type="FunFam" id="2.60.120.430:FF:000002">
    <property type="entry name" value="Leucine-rich repeat receptor-like protein kinase"/>
    <property type="match status" value="1"/>
</dbReference>
<reference evidence="11 12" key="1">
    <citation type="journal article" date="2018" name="Science">
        <title>The opium poppy genome and morphinan production.</title>
        <authorList>
            <person name="Guo L."/>
            <person name="Winzer T."/>
            <person name="Yang X."/>
            <person name="Li Y."/>
            <person name="Ning Z."/>
            <person name="He Z."/>
            <person name="Teodor R."/>
            <person name="Lu Y."/>
            <person name="Bowser T.A."/>
            <person name="Graham I.A."/>
            <person name="Ye K."/>
        </authorList>
    </citation>
    <scope>NUCLEOTIDE SEQUENCE [LARGE SCALE GENOMIC DNA]</scope>
    <source>
        <strain evidence="12">cv. HN1</strain>
        <tissue evidence="11">Leaves</tissue>
    </source>
</reference>
<dbReference type="Gene3D" id="2.60.120.430">
    <property type="entry name" value="Galactose-binding lectin"/>
    <property type="match status" value="1"/>
</dbReference>
<dbReference type="Gene3D" id="1.10.510.10">
    <property type="entry name" value="Transferase(Phosphotransferase) domain 1"/>
    <property type="match status" value="1"/>
</dbReference>
<name>A0A4Y7K4E1_PAPSO</name>
<dbReference type="Gramene" id="RZC67696">
    <property type="protein sequence ID" value="RZC67696"/>
    <property type="gene ID" value="C5167_011389"/>
</dbReference>
<evidence type="ECO:0000256" key="4">
    <source>
        <dbReference type="ARBA" id="ARBA00022729"/>
    </source>
</evidence>
<feature type="transmembrane region" description="Helical" evidence="9">
    <location>
        <begin position="12"/>
        <end position="36"/>
    </location>
</feature>
<dbReference type="GO" id="GO:0005524">
    <property type="term" value="F:ATP binding"/>
    <property type="evidence" value="ECO:0007669"/>
    <property type="project" value="UniProtKB-KW"/>
</dbReference>
<protein>
    <recommendedName>
        <fullName evidence="1">non-specific serine/threonine protein kinase</fullName>
        <ecNumber evidence="1">2.7.11.1</ecNumber>
    </recommendedName>
</protein>
<keyword evidence="6" id="KW-0067">ATP-binding</keyword>
<keyword evidence="4" id="KW-0732">Signal</keyword>
<evidence type="ECO:0000256" key="7">
    <source>
        <dbReference type="ARBA" id="ARBA00023180"/>
    </source>
</evidence>
<keyword evidence="2" id="KW-0597">Phosphoprotein</keyword>
<dbReference type="SUPFAM" id="SSF52058">
    <property type="entry name" value="L domain-like"/>
    <property type="match status" value="1"/>
</dbReference>
<dbReference type="InterPro" id="IPR011009">
    <property type="entry name" value="Kinase-like_dom_sf"/>
</dbReference>
<dbReference type="FunFam" id="3.80.10.10:FF:000298">
    <property type="entry name" value="Putative LRR receptor-like serine/threonine-protein kinase"/>
    <property type="match status" value="1"/>
</dbReference>
<dbReference type="EC" id="2.7.11.1" evidence="1"/>
<evidence type="ECO:0000313" key="12">
    <source>
        <dbReference type="Proteomes" id="UP000316621"/>
    </source>
</evidence>
<keyword evidence="9" id="KW-0472">Membrane</keyword>
<dbReference type="InterPro" id="IPR001611">
    <property type="entry name" value="Leu-rich_rpt"/>
</dbReference>
<evidence type="ECO:0000256" key="5">
    <source>
        <dbReference type="ARBA" id="ARBA00022741"/>
    </source>
</evidence>
<feature type="domain" description="Malectin" evidence="10">
    <location>
        <begin position="408"/>
        <end position="595"/>
    </location>
</feature>
<dbReference type="AlphaFoldDB" id="A0A4Y7K4E1"/>
<dbReference type="Pfam" id="PF11721">
    <property type="entry name" value="Malectin"/>
    <property type="match status" value="1"/>
</dbReference>
<feature type="transmembrane region" description="Helical" evidence="9">
    <location>
        <begin position="620"/>
        <end position="642"/>
    </location>
</feature>
<sequence length="889" mass="97345">MKFALDKNPQPSSPVSVFFFFFCCCYLYIITSTLLFNISEAQTTDPVEVRALNSIFQQWNTKAVPSWNISGEPCSGTATDLTDIEDRNLNPGIKCDCGTTNGSCHITKLKLDQNFLTGPIPAFLGNLSSLEILSLGINSLSGTVPKELGKLQKLTLLAFGSNNLSGPLPPQLGSLTNLDQIYIDSAGVGGEMPQTFASLVNMKTMWASDNAFTGKIPDFIGNWSKLTTLRFEGNSFEGPIPSSLSNLTLLTDLRISDLSNISSSLDFIKDMKKLTVLVLRNNLISGGIPSNVGEYGELQRLDLSFNNLTGRIPAALFNLSSLSNLFLGNNSLSGILPPQKSSSLRTVDLSYNELSGSFPSWVTQQNTSLNLVANNFPDDILRNSFPASGLNCLQRNFSCNRDPPRYSSFAIKCGGSNMRSSDGVDFEADNSTLGAASFNLTNTRRWAVSNVGLFGEREGAQYTLNTLSQITGTLDSELFQTSRISGGSLRYYGLGLENGPYSVNLRFAETDYKDPSTSTWESLGRRVFDIYLQGNRRVKDFDIRKEAGGASNRAVEKNYKVQVSQNYLEIHLFWAGKGTCCIPKQGSYGPSISAISVTPDFQPTVSNLPPAAPKKSKTGLIVGIVVSVALLSFIAIFAVFYCRRKRSDIDEEEELLGIENRPNTFTYAELKNATEDFNSANKLGEGGFGSVYKGANRLLVYEYLEHRSLDQALFEYAMRGHLTEKADVFGFGVVALEILSGRPNCDTDLDQDKIYLLEWAWSLHEKNRALELVDPSLADFDKGEAMRMIGVAFLCTQASPGLRPAMSRVVGMLSGDIEVSTVTSKPSYITDWQFSDMSSFINDDDSLSFASKTTNTQLDTSTDTSMIAGRDRSPATSQPMLQDIIGEGR</sequence>
<keyword evidence="7" id="KW-0325">Glycoprotein</keyword>
<evidence type="ECO:0000313" key="11">
    <source>
        <dbReference type="EMBL" id="RZC67696.1"/>
    </source>
</evidence>
<feature type="region of interest" description="Disordered" evidence="8">
    <location>
        <begin position="864"/>
        <end position="889"/>
    </location>
</feature>
<dbReference type="InterPro" id="IPR032675">
    <property type="entry name" value="LRR_dom_sf"/>
</dbReference>